<dbReference type="PANTHER" id="PTHR43124">
    <property type="entry name" value="PURINE EFFLUX PUMP PBUE"/>
    <property type="match status" value="1"/>
</dbReference>
<keyword evidence="4 6" id="KW-1133">Transmembrane helix</keyword>
<evidence type="ECO:0000256" key="6">
    <source>
        <dbReference type="SAM" id="Phobius"/>
    </source>
</evidence>
<keyword evidence="7" id="KW-0614">Plasmid</keyword>
<sequence>MAGELIHPSGAVMSDQSIAAFDTPVPAGRAAPTLPLLGLLALSTASFLTILTEALPAGLLPQIGADLGVSEAMAGQLITIYAIGSFLAAIPLTAATRTWRRRPAIHPHDPEATRGV</sequence>
<organism evidence="7">
    <name type="scientific">Microvirga ossetica</name>
    <dbReference type="NCBI Taxonomy" id="1882682"/>
    <lineage>
        <taxon>Bacteria</taxon>
        <taxon>Pseudomonadati</taxon>
        <taxon>Pseudomonadota</taxon>
        <taxon>Alphaproteobacteria</taxon>
        <taxon>Hyphomicrobiales</taxon>
        <taxon>Methylobacteriaceae</taxon>
        <taxon>Microvirga</taxon>
    </lineage>
</organism>
<evidence type="ECO:0000256" key="3">
    <source>
        <dbReference type="ARBA" id="ARBA00022692"/>
    </source>
</evidence>
<dbReference type="KEGG" id="moc:BB934_31555"/>
<evidence type="ECO:0000256" key="1">
    <source>
        <dbReference type="ARBA" id="ARBA00004651"/>
    </source>
</evidence>
<dbReference type="EMBL" id="CP016617">
    <property type="protein sequence ID" value="ANY82780.1"/>
    <property type="molecule type" value="Genomic_DNA"/>
</dbReference>
<evidence type="ECO:0008006" key="8">
    <source>
        <dbReference type="Google" id="ProtNLM"/>
    </source>
</evidence>
<keyword evidence="3 6" id="KW-0812">Transmembrane</keyword>
<evidence type="ECO:0000256" key="4">
    <source>
        <dbReference type="ARBA" id="ARBA00022989"/>
    </source>
</evidence>
<dbReference type="InterPro" id="IPR036259">
    <property type="entry name" value="MFS_trans_sf"/>
</dbReference>
<dbReference type="GO" id="GO:0005886">
    <property type="term" value="C:plasma membrane"/>
    <property type="evidence" value="ECO:0007669"/>
    <property type="project" value="UniProtKB-SubCell"/>
</dbReference>
<dbReference type="InterPro" id="IPR050189">
    <property type="entry name" value="MFS_Efflux_Transporters"/>
</dbReference>
<evidence type="ECO:0000256" key="5">
    <source>
        <dbReference type="ARBA" id="ARBA00023136"/>
    </source>
</evidence>
<dbReference type="GO" id="GO:0022857">
    <property type="term" value="F:transmembrane transporter activity"/>
    <property type="evidence" value="ECO:0007669"/>
    <property type="project" value="TreeGrafter"/>
</dbReference>
<reference evidence="7" key="1">
    <citation type="submission" date="2016-07" db="EMBL/GenBank/DDBJ databases">
        <title>Microvirga ossetica sp. nov. a new species of rhizobia isolated from root nodules of the legume species Vicia alpestris Steven originated from North Ossetia region in the Caucasus.</title>
        <authorList>
            <person name="Safronova V.I."/>
            <person name="Kuznetsova I.G."/>
            <person name="Sazanova A.L."/>
            <person name="Belimov A."/>
            <person name="Andronov E."/>
            <person name="Osledkin Y.S."/>
            <person name="Onishchuk O.P."/>
            <person name="Kurchak O.N."/>
            <person name="Shaposhnikov A.I."/>
            <person name="Willems A."/>
            <person name="Tikhonovich I.A."/>
        </authorList>
    </citation>
    <scope>NUCLEOTIDE SEQUENCE [LARGE SCALE GENOMIC DNA]</scope>
    <source>
        <strain evidence="7">V5/3M</strain>
        <plasmid evidence="7">unnamed1</plasmid>
    </source>
</reference>
<keyword evidence="2" id="KW-1003">Cell membrane</keyword>
<name>A0A1B2ES26_9HYPH</name>
<dbReference type="SUPFAM" id="SSF103473">
    <property type="entry name" value="MFS general substrate transporter"/>
    <property type="match status" value="1"/>
</dbReference>
<proteinExistence type="predicted"/>
<dbReference type="PANTHER" id="PTHR43124:SF3">
    <property type="entry name" value="CHLORAMPHENICOL EFFLUX PUMP RV0191"/>
    <property type="match status" value="1"/>
</dbReference>
<evidence type="ECO:0000256" key="2">
    <source>
        <dbReference type="ARBA" id="ARBA00022475"/>
    </source>
</evidence>
<keyword evidence="5 6" id="KW-0472">Membrane</keyword>
<comment type="subcellular location">
    <subcellularLocation>
        <location evidence="1">Cell membrane</location>
        <topology evidence="1">Multi-pass membrane protein</topology>
    </subcellularLocation>
</comment>
<dbReference type="Gene3D" id="1.20.1250.20">
    <property type="entry name" value="MFS general substrate transporter like domains"/>
    <property type="match status" value="1"/>
</dbReference>
<dbReference type="AlphaFoldDB" id="A0A1B2ES26"/>
<feature type="transmembrane region" description="Helical" evidence="6">
    <location>
        <begin position="72"/>
        <end position="92"/>
    </location>
</feature>
<evidence type="ECO:0000313" key="7">
    <source>
        <dbReference type="EMBL" id="ANY82780.1"/>
    </source>
</evidence>
<protein>
    <recommendedName>
        <fullName evidence="8">Major facilitator superfamily (MFS) profile domain-containing protein</fullName>
    </recommendedName>
</protein>
<gene>
    <name evidence="7" type="ORF">BB934_31555</name>
</gene>
<accession>A0A1B2ES26</accession>
<feature type="transmembrane region" description="Helical" evidence="6">
    <location>
        <begin position="34"/>
        <end position="52"/>
    </location>
</feature>
<geneLocation type="plasmid" evidence="7">
    <name>unnamed1</name>
</geneLocation>